<evidence type="ECO:0000256" key="1">
    <source>
        <dbReference type="SAM" id="Phobius"/>
    </source>
</evidence>
<proteinExistence type="predicted"/>
<accession>A0AAD5XNT0</accession>
<organism evidence="3 4">
    <name type="scientific">Geranomyces variabilis</name>
    <dbReference type="NCBI Taxonomy" id="109894"/>
    <lineage>
        <taxon>Eukaryota</taxon>
        <taxon>Fungi</taxon>
        <taxon>Fungi incertae sedis</taxon>
        <taxon>Chytridiomycota</taxon>
        <taxon>Chytridiomycota incertae sedis</taxon>
        <taxon>Chytridiomycetes</taxon>
        <taxon>Spizellomycetales</taxon>
        <taxon>Powellomycetaceae</taxon>
        <taxon>Geranomyces</taxon>
    </lineage>
</organism>
<feature type="domain" description="DUF5672" evidence="2">
    <location>
        <begin position="157"/>
        <end position="290"/>
    </location>
</feature>
<dbReference type="Pfam" id="PF18922">
    <property type="entry name" value="DUF5672"/>
    <property type="match status" value="1"/>
</dbReference>
<evidence type="ECO:0000313" key="4">
    <source>
        <dbReference type="Proteomes" id="UP001212152"/>
    </source>
</evidence>
<reference evidence="3" key="1">
    <citation type="submission" date="2020-05" db="EMBL/GenBank/DDBJ databases">
        <title>Phylogenomic resolution of chytrid fungi.</title>
        <authorList>
            <person name="Stajich J.E."/>
            <person name="Amses K."/>
            <person name="Simmons R."/>
            <person name="Seto K."/>
            <person name="Myers J."/>
            <person name="Bonds A."/>
            <person name="Quandt C.A."/>
            <person name="Barry K."/>
            <person name="Liu P."/>
            <person name="Grigoriev I."/>
            <person name="Longcore J.E."/>
            <person name="James T.Y."/>
        </authorList>
    </citation>
    <scope>NUCLEOTIDE SEQUENCE</scope>
    <source>
        <strain evidence="3">JEL0379</strain>
    </source>
</reference>
<dbReference type="EMBL" id="JADGJQ010000019">
    <property type="protein sequence ID" value="KAJ3179876.1"/>
    <property type="molecule type" value="Genomic_DNA"/>
</dbReference>
<name>A0AAD5XNT0_9FUNG</name>
<gene>
    <name evidence="3" type="ORF">HDU87_002444</name>
</gene>
<dbReference type="Proteomes" id="UP001212152">
    <property type="component" value="Unassembled WGS sequence"/>
</dbReference>
<evidence type="ECO:0000259" key="2">
    <source>
        <dbReference type="Pfam" id="PF18922"/>
    </source>
</evidence>
<keyword evidence="1" id="KW-1133">Transmembrane helix</keyword>
<evidence type="ECO:0000313" key="3">
    <source>
        <dbReference type="EMBL" id="KAJ3179876.1"/>
    </source>
</evidence>
<keyword evidence="1" id="KW-0812">Transmembrane</keyword>
<comment type="caution">
    <text evidence="3">The sequence shown here is derived from an EMBL/GenBank/DDBJ whole genome shotgun (WGS) entry which is preliminary data.</text>
</comment>
<feature type="transmembrane region" description="Helical" evidence="1">
    <location>
        <begin position="29"/>
        <end position="47"/>
    </location>
</feature>
<keyword evidence="1" id="KW-0472">Membrane</keyword>
<keyword evidence="4" id="KW-1185">Reference proteome</keyword>
<protein>
    <recommendedName>
        <fullName evidence="2">DUF5672 domain-containing protein</fullName>
    </recommendedName>
</protein>
<dbReference type="InterPro" id="IPR043729">
    <property type="entry name" value="DUF5672"/>
</dbReference>
<dbReference type="AlphaFoldDB" id="A0AAD5XNT0"/>
<sequence>MLPSFKKSGFVGDKPPAQRFAGRSITRRTLRLAFICLACMSMALLLYSTVEYNEVRGGISLKTSARTYLTETLAVANVYSNNATQPRTVAVMVEGRALKNLVPIILYFSGYLGPDWPIHIFHGQDNAALLRSSGPIGKRVKQGSIILHPLSSSMIDFKTHDAVSRFLSQPPLWEALLPATHALMFQADSMLCSNSALRPEDFLKYSFIGAPIAPLHGAGYNGGLSLRHIPTLLRTIRAHPREDGGLPEDQYFAKYIAELKNPLPPPLPTVDEAKEFASESIYQPKAMGYHQAKRWNENRMGEILEWCPEIALAEEGELWKMATAHA</sequence>